<reference evidence="1 2" key="1">
    <citation type="submission" date="2018-06" db="EMBL/GenBank/DDBJ databases">
        <authorList>
            <consortium name="Pathogen Informatics"/>
            <person name="Doyle S."/>
        </authorList>
    </citation>
    <scope>NUCLEOTIDE SEQUENCE [LARGE SCALE GENOMIC DNA]</scope>
    <source>
        <strain evidence="1 2">NCTC4824</strain>
    </source>
</reference>
<keyword evidence="2" id="KW-1185">Reference proteome</keyword>
<evidence type="ECO:0000313" key="2">
    <source>
        <dbReference type="Proteomes" id="UP000249134"/>
    </source>
</evidence>
<protein>
    <submittedName>
        <fullName evidence="1">Uncharacterized protein</fullName>
    </submittedName>
</protein>
<proteinExistence type="predicted"/>
<dbReference type="STRING" id="1348624.GCA_001591545_03309"/>
<dbReference type="Proteomes" id="UP000249134">
    <property type="component" value="Chromosome 1"/>
</dbReference>
<dbReference type="AlphaFoldDB" id="A0A2X4WFY6"/>
<name>A0A2X4WFY6_LEDLE</name>
<sequence length="45" mass="5280">MEVTMIEICDWCKYINEKNFIENDDDSHHTTCPCCGSDILEIQEI</sequence>
<organism evidence="1 2">
    <name type="scientific">Lederbergia lenta</name>
    <name type="common">Bacillus lentus</name>
    <dbReference type="NCBI Taxonomy" id="1467"/>
    <lineage>
        <taxon>Bacteria</taxon>
        <taxon>Bacillati</taxon>
        <taxon>Bacillota</taxon>
        <taxon>Bacilli</taxon>
        <taxon>Bacillales</taxon>
        <taxon>Bacillaceae</taxon>
        <taxon>Lederbergia</taxon>
    </lineage>
</organism>
<dbReference type="RefSeq" id="WP_157419505.1">
    <property type="nucleotide sequence ID" value="NZ_CBCSGM010000005.1"/>
</dbReference>
<gene>
    <name evidence="1" type="ORF">NCTC4824_04225</name>
</gene>
<dbReference type="KEGG" id="blen:NCTC4824_04225"/>
<dbReference type="EMBL" id="LS483476">
    <property type="protein sequence ID" value="SQI63667.1"/>
    <property type="molecule type" value="Genomic_DNA"/>
</dbReference>
<evidence type="ECO:0000313" key="1">
    <source>
        <dbReference type="EMBL" id="SQI63667.1"/>
    </source>
</evidence>
<accession>A0A2X4WFY6</accession>